<keyword evidence="4" id="KW-0238">DNA-binding</keyword>
<dbReference type="Gene3D" id="1.10.1740.10">
    <property type="match status" value="1"/>
</dbReference>
<evidence type="ECO:0000256" key="4">
    <source>
        <dbReference type="ARBA" id="ARBA00023125"/>
    </source>
</evidence>
<evidence type="ECO:0000313" key="7">
    <source>
        <dbReference type="EMBL" id="SFR43183.1"/>
    </source>
</evidence>
<dbReference type="NCBIfam" id="TIGR02937">
    <property type="entry name" value="sigma70-ECF"/>
    <property type="match status" value="1"/>
</dbReference>
<dbReference type="InterPro" id="IPR007627">
    <property type="entry name" value="RNA_pol_sigma70_r2"/>
</dbReference>
<dbReference type="InterPro" id="IPR039425">
    <property type="entry name" value="RNA_pol_sigma-70-like"/>
</dbReference>
<dbReference type="EMBL" id="FOYR01000001">
    <property type="protein sequence ID" value="SFR43183.1"/>
    <property type="molecule type" value="Genomic_DNA"/>
</dbReference>
<comment type="similarity">
    <text evidence="1">Belongs to the sigma-70 factor family. ECF subfamily.</text>
</comment>
<dbReference type="Proteomes" id="UP000198877">
    <property type="component" value="Unassembled WGS sequence"/>
</dbReference>
<keyword evidence="2" id="KW-0805">Transcription regulation</keyword>
<dbReference type="GO" id="GO:0006352">
    <property type="term" value="P:DNA-templated transcription initiation"/>
    <property type="evidence" value="ECO:0007669"/>
    <property type="project" value="InterPro"/>
</dbReference>
<dbReference type="Gene3D" id="1.10.10.10">
    <property type="entry name" value="Winged helix-like DNA-binding domain superfamily/Winged helix DNA-binding domain"/>
    <property type="match status" value="1"/>
</dbReference>
<evidence type="ECO:0000256" key="5">
    <source>
        <dbReference type="ARBA" id="ARBA00023163"/>
    </source>
</evidence>
<dbReference type="GO" id="GO:0003677">
    <property type="term" value="F:DNA binding"/>
    <property type="evidence" value="ECO:0007669"/>
    <property type="project" value="UniProtKB-KW"/>
</dbReference>
<dbReference type="AlphaFoldDB" id="A0A1I6GLU6"/>
<accession>A0A1I6GLU6</accession>
<name>A0A1I6GLU6_9MICO</name>
<dbReference type="PANTHER" id="PTHR43133:SF8">
    <property type="entry name" value="RNA POLYMERASE SIGMA FACTOR HI_1459-RELATED"/>
    <property type="match status" value="1"/>
</dbReference>
<gene>
    <name evidence="7" type="ORF">SAMN04488591_1350</name>
</gene>
<dbReference type="Pfam" id="PF04542">
    <property type="entry name" value="Sigma70_r2"/>
    <property type="match status" value="1"/>
</dbReference>
<keyword evidence="3" id="KW-0731">Sigma factor</keyword>
<organism evidence="7 8">
    <name type="scientific">Microbacterium azadirachtae</name>
    <dbReference type="NCBI Taxonomy" id="582680"/>
    <lineage>
        <taxon>Bacteria</taxon>
        <taxon>Bacillati</taxon>
        <taxon>Actinomycetota</taxon>
        <taxon>Actinomycetes</taxon>
        <taxon>Micrococcales</taxon>
        <taxon>Microbacteriaceae</taxon>
        <taxon>Microbacterium</taxon>
    </lineage>
</organism>
<evidence type="ECO:0000256" key="3">
    <source>
        <dbReference type="ARBA" id="ARBA00023082"/>
    </source>
</evidence>
<dbReference type="InterPro" id="IPR036388">
    <property type="entry name" value="WH-like_DNA-bd_sf"/>
</dbReference>
<dbReference type="SUPFAM" id="SSF88659">
    <property type="entry name" value="Sigma3 and sigma4 domains of RNA polymerase sigma factors"/>
    <property type="match status" value="1"/>
</dbReference>
<evidence type="ECO:0000256" key="1">
    <source>
        <dbReference type="ARBA" id="ARBA00010641"/>
    </source>
</evidence>
<proteinExistence type="inferred from homology"/>
<feature type="domain" description="RNA polymerase sigma-70 region 2" evidence="6">
    <location>
        <begin position="64"/>
        <end position="124"/>
    </location>
</feature>
<evidence type="ECO:0000313" key="8">
    <source>
        <dbReference type="Proteomes" id="UP000198877"/>
    </source>
</evidence>
<evidence type="ECO:0000256" key="2">
    <source>
        <dbReference type="ARBA" id="ARBA00023015"/>
    </source>
</evidence>
<dbReference type="PANTHER" id="PTHR43133">
    <property type="entry name" value="RNA POLYMERASE ECF-TYPE SIGMA FACTO"/>
    <property type="match status" value="1"/>
</dbReference>
<evidence type="ECO:0000259" key="6">
    <source>
        <dbReference type="Pfam" id="PF04542"/>
    </source>
</evidence>
<protein>
    <submittedName>
        <fullName evidence="7">RNA polymerase sigma factor, sigma-70 family</fullName>
    </submittedName>
</protein>
<dbReference type="SUPFAM" id="SSF88946">
    <property type="entry name" value="Sigma2 domain of RNA polymerase sigma factors"/>
    <property type="match status" value="1"/>
</dbReference>
<dbReference type="InterPro" id="IPR014284">
    <property type="entry name" value="RNA_pol_sigma-70_dom"/>
</dbReference>
<sequence length="230" mass="25988">MYQEATIALLPRVETMGAMTAIGDRTQPFGERDDAAGTESPRWERAAALFVRWRDGETRALDDLVRLMTPVLWHVARAYGLDRALAEDVVQSTWMALVRRHAAIEEPRAISGWLTLCARREAWRVGRLQRRADPIDAELLEPLLPRGESAEHQAQRGTESGALWLAVGALNPRCQRLLRVVAFDERPDYARIAQDLAMPIGSIGPTRQRCLGKLRALLQQDGWEEDEDDR</sequence>
<dbReference type="GO" id="GO:0016987">
    <property type="term" value="F:sigma factor activity"/>
    <property type="evidence" value="ECO:0007669"/>
    <property type="project" value="UniProtKB-KW"/>
</dbReference>
<keyword evidence="5" id="KW-0804">Transcription</keyword>
<dbReference type="InterPro" id="IPR013325">
    <property type="entry name" value="RNA_pol_sigma_r2"/>
</dbReference>
<dbReference type="InterPro" id="IPR013324">
    <property type="entry name" value="RNA_pol_sigma_r3/r4-like"/>
</dbReference>
<reference evidence="8" key="1">
    <citation type="submission" date="2016-10" db="EMBL/GenBank/DDBJ databases">
        <authorList>
            <person name="Varghese N."/>
            <person name="Submissions S."/>
        </authorList>
    </citation>
    <scope>NUCLEOTIDE SEQUENCE [LARGE SCALE GENOMIC DNA]</scope>
    <source>
        <strain evidence="8">CL127</strain>
    </source>
</reference>